<gene>
    <name evidence="2" type="ORF">FP2506_11657</name>
</gene>
<evidence type="ECO:0000313" key="2">
    <source>
        <dbReference type="EMBL" id="EAU40210.1"/>
    </source>
</evidence>
<dbReference type="AlphaFoldDB" id="Q0FYU8"/>
<accession>Q0FYU8</accession>
<evidence type="ECO:0000313" key="3">
    <source>
        <dbReference type="Proteomes" id="UP000004310"/>
    </source>
</evidence>
<feature type="region of interest" description="Disordered" evidence="1">
    <location>
        <begin position="86"/>
        <end position="109"/>
    </location>
</feature>
<reference evidence="2 3" key="1">
    <citation type="journal article" date="2010" name="J. Bacteriol.">
        <title>Genome sequence of Fulvimarina pelagi HTCC2506T, a Mn(II)-oxidizing alphaproteobacterium possessing an aerobic anoxygenic photosynthetic gene cluster and Xanthorhodopsin.</title>
        <authorList>
            <person name="Kang I."/>
            <person name="Oh H.M."/>
            <person name="Lim S.I."/>
            <person name="Ferriera S."/>
            <person name="Giovannoni S.J."/>
            <person name="Cho J.C."/>
        </authorList>
    </citation>
    <scope>NUCLEOTIDE SEQUENCE [LARGE SCALE GENOMIC DNA]</scope>
    <source>
        <strain evidence="2 3">HTCC2506</strain>
    </source>
</reference>
<dbReference type="STRING" id="217511.GCA_001463845_01070"/>
<sequence>MRSQLPDLYRSLEKGGSAKGYDAIAMAASLNFIAIPIPSQRQSDAFAHLLEPLWSHLARDTRIHLAAQLSEHHMLPKSVADLIGGDKASETCDQDDETSSPEAADTPSPISIRDLEVLADRRTPCMDPTRTATSAADARATLRALVARPAAARPAPRPIIQIAQSRDRIALCAHLADNLELSRSEAEALLDPDNLPDLAMALKALGLGTSDAMTVLMFIDQTVASDMAVFAIAKNHYKRLTPEAAAAHFGQDARQSMPTPSLQPTSADLLTPIRSTGRRRSEFGRRGDNQNRRAGTRT</sequence>
<dbReference type="EMBL" id="AATP01000009">
    <property type="protein sequence ID" value="EAU40210.1"/>
    <property type="molecule type" value="Genomic_DNA"/>
</dbReference>
<feature type="compositionally biased region" description="Basic and acidic residues" evidence="1">
    <location>
        <begin position="279"/>
        <end position="291"/>
    </location>
</feature>
<dbReference type="HOGENOM" id="CLU_933027_0_0_5"/>
<evidence type="ECO:0000256" key="1">
    <source>
        <dbReference type="SAM" id="MobiDB-lite"/>
    </source>
</evidence>
<proteinExistence type="predicted"/>
<name>Q0FYU8_9HYPH</name>
<evidence type="ECO:0008006" key="4">
    <source>
        <dbReference type="Google" id="ProtNLM"/>
    </source>
</evidence>
<keyword evidence="3" id="KW-1185">Reference proteome</keyword>
<feature type="region of interest" description="Disordered" evidence="1">
    <location>
        <begin position="249"/>
        <end position="298"/>
    </location>
</feature>
<feature type="compositionally biased region" description="Polar residues" evidence="1">
    <location>
        <begin position="253"/>
        <end position="268"/>
    </location>
</feature>
<organism evidence="2 3">
    <name type="scientific">Fulvimarina pelagi HTCC2506</name>
    <dbReference type="NCBI Taxonomy" id="314231"/>
    <lineage>
        <taxon>Bacteria</taxon>
        <taxon>Pseudomonadati</taxon>
        <taxon>Pseudomonadota</taxon>
        <taxon>Alphaproteobacteria</taxon>
        <taxon>Hyphomicrobiales</taxon>
        <taxon>Aurantimonadaceae</taxon>
        <taxon>Fulvimarina</taxon>
    </lineage>
</organism>
<comment type="caution">
    <text evidence="2">The sequence shown here is derived from an EMBL/GenBank/DDBJ whole genome shotgun (WGS) entry which is preliminary data.</text>
</comment>
<protein>
    <recommendedName>
        <fullName evidence="4">DUF2336 domain-containing protein</fullName>
    </recommendedName>
</protein>
<dbReference type="Proteomes" id="UP000004310">
    <property type="component" value="Unassembled WGS sequence"/>
</dbReference>
<dbReference type="RefSeq" id="WP_007067466.1">
    <property type="nucleotide sequence ID" value="NZ_DS022272.1"/>
</dbReference>